<reference evidence="4" key="1">
    <citation type="submission" date="2016-11" db="UniProtKB">
        <authorList>
            <consortium name="WormBaseParasite"/>
        </authorList>
    </citation>
    <scope>IDENTIFICATION</scope>
</reference>
<dbReference type="PANTHER" id="PTHR23106:SF24">
    <property type="entry name" value="ANGIOGENIC FACTOR WITH G PATCH AND FHA DOMAINS 1"/>
    <property type="match status" value="1"/>
</dbReference>
<dbReference type="WBParaSite" id="Hba_10840">
    <property type="protein sequence ID" value="Hba_10840"/>
    <property type="gene ID" value="Hba_10840"/>
</dbReference>
<name>A0A1I7X074_HETBA</name>
<feature type="transmembrane region" description="Helical" evidence="1">
    <location>
        <begin position="88"/>
        <end position="107"/>
    </location>
</feature>
<dbReference type="CDD" id="cd16074">
    <property type="entry name" value="OCRE"/>
    <property type="match status" value="1"/>
</dbReference>
<sequence length="149" mass="17349">MVISSIADMILQTATEVIHSRVPEGFEWIEQYGQYYSRDYGYFYDPNTGLFYHSETQMYYIFNDDTQEYEVYKCMQKSKYYMESPRNILFILLLVYILIINNSQVRYRGLDRAAKRRFLVGSESEKVACAPGDSNDIYAGCTAKPLPGS</sequence>
<dbReference type="Pfam" id="PF17780">
    <property type="entry name" value="OCRE"/>
    <property type="match status" value="1"/>
</dbReference>
<protein>
    <submittedName>
        <fullName evidence="4">OCRE domain-containing protein</fullName>
    </submittedName>
</protein>
<keyword evidence="1" id="KW-0472">Membrane</keyword>
<accession>A0A1I7X074</accession>
<evidence type="ECO:0000313" key="3">
    <source>
        <dbReference type="Proteomes" id="UP000095283"/>
    </source>
</evidence>
<dbReference type="Proteomes" id="UP000095283">
    <property type="component" value="Unplaced"/>
</dbReference>
<proteinExistence type="predicted"/>
<evidence type="ECO:0000259" key="2">
    <source>
        <dbReference type="Pfam" id="PF17780"/>
    </source>
</evidence>
<dbReference type="InterPro" id="IPR041591">
    <property type="entry name" value="OCRE"/>
</dbReference>
<organism evidence="3 4">
    <name type="scientific">Heterorhabditis bacteriophora</name>
    <name type="common">Entomopathogenic nematode worm</name>
    <dbReference type="NCBI Taxonomy" id="37862"/>
    <lineage>
        <taxon>Eukaryota</taxon>
        <taxon>Metazoa</taxon>
        <taxon>Ecdysozoa</taxon>
        <taxon>Nematoda</taxon>
        <taxon>Chromadorea</taxon>
        <taxon>Rhabditida</taxon>
        <taxon>Rhabditina</taxon>
        <taxon>Rhabditomorpha</taxon>
        <taxon>Strongyloidea</taxon>
        <taxon>Heterorhabditidae</taxon>
        <taxon>Heterorhabditis</taxon>
    </lineage>
</organism>
<evidence type="ECO:0000256" key="1">
    <source>
        <dbReference type="SAM" id="Phobius"/>
    </source>
</evidence>
<evidence type="ECO:0000313" key="4">
    <source>
        <dbReference type="WBParaSite" id="Hba_10840"/>
    </source>
</evidence>
<keyword evidence="1" id="KW-1133">Transmembrane helix</keyword>
<dbReference type="InterPro" id="IPR053027">
    <property type="entry name" value="AGGF1"/>
</dbReference>
<keyword evidence="3" id="KW-1185">Reference proteome</keyword>
<keyword evidence="1" id="KW-0812">Transmembrane</keyword>
<dbReference type="AlphaFoldDB" id="A0A1I7X074"/>
<feature type="domain" description="OCRE" evidence="2">
    <location>
        <begin position="24"/>
        <end position="72"/>
    </location>
</feature>
<dbReference type="PANTHER" id="PTHR23106">
    <property type="entry name" value="ANGIOGENIC FACTOR WITH G PATCH AND FHA DOMAINS 1"/>
    <property type="match status" value="1"/>
</dbReference>